<keyword evidence="1" id="KW-0812">Transmembrane</keyword>
<dbReference type="AlphaFoldDB" id="A0A9D1NW94"/>
<feature type="transmembrane region" description="Helical" evidence="1">
    <location>
        <begin position="252"/>
        <end position="270"/>
    </location>
</feature>
<reference evidence="2" key="2">
    <citation type="journal article" date="2021" name="PeerJ">
        <title>Extensive microbial diversity within the chicken gut microbiome revealed by metagenomics and culture.</title>
        <authorList>
            <person name="Gilroy R."/>
            <person name="Ravi A."/>
            <person name="Getino M."/>
            <person name="Pursley I."/>
            <person name="Horton D.L."/>
            <person name="Alikhan N.F."/>
            <person name="Baker D."/>
            <person name="Gharbi K."/>
            <person name="Hall N."/>
            <person name="Watson M."/>
            <person name="Adriaenssens E.M."/>
            <person name="Foster-Nyarko E."/>
            <person name="Jarju S."/>
            <person name="Secka A."/>
            <person name="Antonio M."/>
            <person name="Oren A."/>
            <person name="Chaudhuri R.R."/>
            <person name="La Ragione R."/>
            <person name="Hildebrand F."/>
            <person name="Pallen M.J."/>
        </authorList>
    </citation>
    <scope>NUCLEOTIDE SEQUENCE</scope>
    <source>
        <strain evidence="2">ChiBcec2-4451</strain>
    </source>
</reference>
<proteinExistence type="predicted"/>
<reference evidence="2" key="1">
    <citation type="submission" date="2020-10" db="EMBL/GenBank/DDBJ databases">
        <authorList>
            <person name="Gilroy R."/>
        </authorList>
    </citation>
    <scope>NUCLEOTIDE SEQUENCE</scope>
    <source>
        <strain evidence="2">ChiBcec2-4451</strain>
    </source>
</reference>
<name>A0A9D1NW94_9FIRM</name>
<comment type="caution">
    <text evidence="2">The sequence shown here is derived from an EMBL/GenBank/DDBJ whole genome shotgun (WGS) entry which is preliminary data.</text>
</comment>
<evidence type="ECO:0000256" key="1">
    <source>
        <dbReference type="SAM" id="Phobius"/>
    </source>
</evidence>
<feature type="transmembrane region" description="Helical" evidence="1">
    <location>
        <begin position="306"/>
        <end position="323"/>
    </location>
</feature>
<sequence length="327" mass="37507">MLFFWIMGFFWLYGVAAGGRKLAEEWNRPVEIFCEIPQSLEGQLEQLRELDGVEMLSRWEESVQTIEWNGYQGQILLTGAEKDYLNTLLARCSGNQLSDTMASVWVEEQVFSVMENEKKEKLTRRENPDLLYQMAAINGKDARIYGVISGNDLPEEEQQPQGALFRVYTTPEIYDELLADAGGSPAVLPEREMEEVPVQETEEASLPYYMKIENIECWNSVRPVLEQNGVFLPDDTALREREEELEALKQNIWLGVLLSMGALGGGGFLLRVQGNLWKKKQEAWVRYLYGLDQGESAWKDMYRSRIWICLLAGGLAGGILRWFQSFF</sequence>
<keyword evidence="1" id="KW-0472">Membrane</keyword>
<gene>
    <name evidence="2" type="ORF">IAA63_12860</name>
</gene>
<dbReference type="EMBL" id="DVON01000274">
    <property type="protein sequence ID" value="HIV14010.1"/>
    <property type="molecule type" value="Genomic_DNA"/>
</dbReference>
<evidence type="ECO:0000313" key="2">
    <source>
        <dbReference type="EMBL" id="HIV14010.1"/>
    </source>
</evidence>
<accession>A0A9D1NW94</accession>
<protein>
    <submittedName>
        <fullName evidence="2">Uncharacterized protein</fullName>
    </submittedName>
</protein>
<evidence type="ECO:0000313" key="3">
    <source>
        <dbReference type="Proteomes" id="UP000886723"/>
    </source>
</evidence>
<dbReference type="Proteomes" id="UP000886723">
    <property type="component" value="Unassembled WGS sequence"/>
</dbReference>
<keyword evidence="1" id="KW-1133">Transmembrane helix</keyword>
<organism evidence="2 3">
    <name type="scientific">Candidatus Pullilachnospira stercoravium</name>
    <dbReference type="NCBI Taxonomy" id="2840913"/>
    <lineage>
        <taxon>Bacteria</taxon>
        <taxon>Bacillati</taxon>
        <taxon>Bacillota</taxon>
        <taxon>Clostridia</taxon>
        <taxon>Lachnospirales</taxon>
        <taxon>Lachnospiraceae</taxon>
        <taxon>Lachnospiraceae incertae sedis</taxon>
        <taxon>Candidatus Pullilachnospira</taxon>
    </lineage>
</organism>